<dbReference type="GO" id="GO:0016787">
    <property type="term" value="F:hydrolase activity"/>
    <property type="evidence" value="ECO:0007669"/>
    <property type="project" value="UniProtKB-KW"/>
</dbReference>
<dbReference type="InterPro" id="IPR029058">
    <property type="entry name" value="AB_hydrolase_fold"/>
</dbReference>
<dbReference type="AlphaFoldDB" id="A0A8K0VU31"/>
<keyword evidence="4" id="KW-0472">Membrane</keyword>
<keyword evidence="2 3" id="KW-0378">Hydrolase</keyword>
<accession>A0A8K0VU31</accession>
<protein>
    <recommendedName>
        <fullName evidence="3">Carboxylic ester hydrolase</fullName>
        <ecNumber evidence="3">3.1.1.-</ecNumber>
    </recommendedName>
</protein>
<gene>
    <name evidence="6" type="ORF">FB567DRAFT_535777</name>
</gene>
<dbReference type="EC" id="3.1.1.-" evidence="3"/>
<dbReference type="EMBL" id="JAGMVJ010000019">
    <property type="protein sequence ID" value="KAH7076231.1"/>
    <property type="molecule type" value="Genomic_DNA"/>
</dbReference>
<keyword evidence="4" id="KW-0812">Transmembrane</keyword>
<evidence type="ECO:0000256" key="1">
    <source>
        <dbReference type="ARBA" id="ARBA00005964"/>
    </source>
</evidence>
<feature type="transmembrane region" description="Helical" evidence="4">
    <location>
        <begin position="30"/>
        <end position="52"/>
    </location>
</feature>
<reference evidence="6" key="1">
    <citation type="journal article" date="2021" name="Nat. Commun.">
        <title>Genetic determinants of endophytism in the Arabidopsis root mycobiome.</title>
        <authorList>
            <person name="Mesny F."/>
            <person name="Miyauchi S."/>
            <person name="Thiergart T."/>
            <person name="Pickel B."/>
            <person name="Atanasova L."/>
            <person name="Karlsson M."/>
            <person name="Huettel B."/>
            <person name="Barry K.W."/>
            <person name="Haridas S."/>
            <person name="Chen C."/>
            <person name="Bauer D."/>
            <person name="Andreopoulos W."/>
            <person name="Pangilinan J."/>
            <person name="LaButti K."/>
            <person name="Riley R."/>
            <person name="Lipzen A."/>
            <person name="Clum A."/>
            <person name="Drula E."/>
            <person name="Henrissat B."/>
            <person name="Kohler A."/>
            <person name="Grigoriev I.V."/>
            <person name="Martin F.M."/>
            <person name="Hacquard S."/>
        </authorList>
    </citation>
    <scope>NUCLEOTIDE SEQUENCE</scope>
    <source>
        <strain evidence="6">MPI-SDFR-AT-0120</strain>
    </source>
</reference>
<dbReference type="Proteomes" id="UP000813461">
    <property type="component" value="Unassembled WGS sequence"/>
</dbReference>
<evidence type="ECO:0000313" key="6">
    <source>
        <dbReference type="EMBL" id="KAH7076231.1"/>
    </source>
</evidence>
<evidence type="ECO:0000256" key="3">
    <source>
        <dbReference type="RuleBase" id="RU361235"/>
    </source>
</evidence>
<comment type="caution">
    <text evidence="6">The sequence shown here is derived from an EMBL/GenBank/DDBJ whole genome shotgun (WGS) entry which is preliminary data.</text>
</comment>
<evidence type="ECO:0000256" key="4">
    <source>
        <dbReference type="SAM" id="Phobius"/>
    </source>
</evidence>
<comment type="similarity">
    <text evidence="1 3">Belongs to the type-B carboxylesterase/lipase family.</text>
</comment>
<dbReference type="Gene3D" id="3.40.50.1820">
    <property type="entry name" value="alpha/beta hydrolase"/>
    <property type="match status" value="1"/>
</dbReference>
<dbReference type="PROSITE" id="PS00122">
    <property type="entry name" value="CARBOXYLESTERASE_B_1"/>
    <property type="match status" value="1"/>
</dbReference>
<dbReference type="Pfam" id="PF00135">
    <property type="entry name" value="COesterase"/>
    <property type="match status" value="1"/>
</dbReference>
<evidence type="ECO:0000259" key="5">
    <source>
        <dbReference type="Pfam" id="PF00135"/>
    </source>
</evidence>
<name>A0A8K0VU31_9PLEO</name>
<keyword evidence="4" id="KW-1133">Transmembrane helix</keyword>
<keyword evidence="7" id="KW-1185">Reference proteome</keyword>
<feature type="domain" description="Carboxylesterase type B" evidence="5">
    <location>
        <begin position="75"/>
        <end position="561"/>
    </location>
</feature>
<dbReference type="SUPFAM" id="SSF53474">
    <property type="entry name" value="alpha/beta-Hydrolases"/>
    <property type="match status" value="1"/>
</dbReference>
<dbReference type="PANTHER" id="PTHR11559">
    <property type="entry name" value="CARBOXYLESTERASE"/>
    <property type="match status" value="1"/>
</dbReference>
<dbReference type="InterPro" id="IPR050309">
    <property type="entry name" value="Type-B_Carboxylest/Lipase"/>
</dbReference>
<dbReference type="InterPro" id="IPR002018">
    <property type="entry name" value="CarbesteraseB"/>
</dbReference>
<sequence>MADTSPGLPSNSADAPPKMRFSARWLKRRLVVIMTFFGTTLLLFWYFGAFSYGRPQLQNPTPHEPNRPNATLTVTLPGYGSFRGTQLLTDLKKTTTFNTAVDAWLDVQYSTQPVGSERFRPVTWPQPFDGVKDASAFGPACWQNVYSALPQSEACLSINVFRPSGVPIDQKLPSLVFLHGGSFVSGSHRSFDGAVFVEKSSQPVMVITAQYRLGALGTLPSKFMEEEGLLNLGVRDQRMMLEFLQKYVEYFGGDPNKITLGGLSAGGHSVGIHLFHNYGEDAGKSLFHQAILASGSPTARAFPGADYPLYQRQVENFMDYVNCPSTPNSAALECLRSAEVDDIQFISSSLYNAHNYNITWPWQPVSPGPLFEKRGSTSGEEGTFFKIPILISSSTNEGRAFAPQDLRSNAEYLAFWKTLTPGLSDQDFADLQTLYPDIQTSTESTTFVSPQFDRLSAAYGDYSYICPVQDTAQRLSQAGAKVYKARFNTPNWAPAFMGIPHASDASYFNGQDGTQYPEIADIYAAYWASFIVSGDPNTYSRPGSAFWDTYRVGEGDAYAELAVNRPGQGGPVLEDERTAIRMEQCAWWRDEERAKRLNK</sequence>
<evidence type="ECO:0000313" key="7">
    <source>
        <dbReference type="Proteomes" id="UP000813461"/>
    </source>
</evidence>
<proteinExistence type="inferred from homology"/>
<organism evidence="6 7">
    <name type="scientific">Paraphoma chrysanthemicola</name>
    <dbReference type="NCBI Taxonomy" id="798071"/>
    <lineage>
        <taxon>Eukaryota</taxon>
        <taxon>Fungi</taxon>
        <taxon>Dikarya</taxon>
        <taxon>Ascomycota</taxon>
        <taxon>Pezizomycotina</taxon>
        <taxon>Dothideomycetes</taxon>
        <taxon>Pleosporomycetidae</taxon>
        <taxon>Pleosporales</taxon>
        <taxon>Pleosporineae</taxon>
        <taxon>Phaeosphaeriaceae</taxon>
        <taxon>Paraphoma</taxon>
    </lineage>
</organism>
<evidence type="ECO:0000256" key="2">
    <source>
        <dbReference type="ARBA" id="ARBA00022801"/>
    </source>
</evidence>
<dbReference type="OrthoDB" id="408631at2759"/>
<dbReference type="InterPro" id="IPR019826">
    <property type="entry name" value="Carboxylesterase_B_AS"/>
</dbReference>